<evidence type="ECO:0000256" key="1">
    <source>
        <dbReference type="ARBA" id="ARBA00008857"/>
    </source>
</evidence>
<dbReference type="Gene3D" id="1.10.150.130">
    <property type="match status" value="1"/>
</dbReference>
<organism evidence="8 9">
    <name type="scientific">Candidatus Sulfotelmatobacter kueseliae</name>
    <dbReference type="NCBI Taxonomy" id="2042962"/>
    <lineage>
        <taxon>Bacteria</taxon>
        <taxon>Pseudomonadati</taxon>
        <taxon>Acidobacteriota</taxon>
        <taxon>Terriglobia</taxon>
        <taxon>Terriglobales</taxon>
        <taxon>Candidatus Korobacteraceae</taxon>
        <taxon>Candidatus Sulfotelmatobacter</taxon>
    </lineage>
</organism>
<comment type="similarity">
    <text evidence="1">Belongs to the 'phage' integrase family.</text>
</comment>
<dbReference type="SUPFAM" id="SSF56349">
    <property type="entry name" value="DNA breaking-rejoining enzymes"/>
    <property type="match status" value="1"/>
</dbReference>
<evidence type="ECO:0000256" key="5">
    <source>
        <dbReference type="PROSITE-ProRule" id="PRU01248"/>
    </source>
</evidence>
<dbReference type="InterPro" id="IPR010998">
    <property type="entry name" value="Integrase_recombinase_N"/>
</dbReference>
<dbReference type="Gene3D" id="1.10.443.10">
    <property type="entry name" value="Intergrase catalytic core"/>
    <property type="match status" value="1"/>
</dbReference>
<feature type="domain" description="Tyr recombinase" evidence="6">
    <location>
        <begin position="85"/>
        <end position="272"/>
    </location>
</feature>
<evidence type="ECO:0000313" key="8">
    <source>
        <dbReference type="EMBL" id="SPF36751.1"/>
    </source>
</evidence>
<gene>
    <name evidence="8" type="ORF">SBA1_1610001</name>
</gene>
<accession>A0A2U3KAP7</accession>
<protein>
    <submittedName>
        <fullName evidence="8">Integrase family protein</fullName>
    </submittedName>
</protein>
<sequence length="282" mass="32320">MTKQGYNTWLNNYILPKWGNCTLQDMQPRPVDLWLQSLALAPKSKVHIRGLVRALWEFAMWRGDVPTQRNPMELVTIKGATKLVRRTRSLTVEEFQRLIEHLEEPFRTMALVCVCFGLRISECLALKWSDVDWLNGMLSVERGIVHQVVDDVKTPESQRSMCIDGDMLEVLKAWKQRSQFSSSGDWMFASPVQIGRLPFSYPGVWRALRRAAVKAEIGHLSSHTFRHTHRSWLDAVGTPIGVQQRLMRHTDIRTTMNVYGTAATADMRQAHAKIVRLALARA</sequence>
<dbReference type="GO" id="GO:0006310">
    <property type="term" value="P:DNA recombination"/>
    <property type="evidence" value="ECO:0007669"/>
    <property type="project" value="UniProtKB-KW"/>
</dbReference>
<evidence type="ECO:0000256" key="4">
    <source>
        <dbReference type="ARBA" id="ARBA00023172"/>
    </source>
</evidence>
<dbReference type="GO" id="GO:0003677">
    <property type="term" value="F:DNA binding"/>
    <property type="evidence" value="ECO:0007669"/>
    <property type="project" value="UniProtKB-UniRule"/>
</dbReference>
<keyword evidence="3 5" id="KW-0238">DNA-binding</keyword>
<dbReference type="InterPro" id="IPR002104">
    <property type="entry name" value="Integrase_catalytic"/>
</dbReference>
<evidence type="ECO:0000256" key="3">
    <source>
        <dbReference type="ARBA" id="ARBA00023125"/>
    </source>
</evidence>
<keyword evidence="4" id="KW-0233">DNA recombination</keyword>
<dbReference type="PANTHER" id="PTHR30349">
    <property type="entry name" value="PHAGE INTEGRASE-RELATED"/>
    <property type="match status" value="1"/>
</dbReference>
<dbReference type="AlphaFoldDB" id="A0A2U3KAP7"/>
<keyword evidence="2" id="KW-0229">DNA integration</keyword>
<dbReference type="InterPro" id="IPR013762">
    <property type="entry name" value="Integrase-like_cat_sf"/>
</dbReference>
<evidence type="ECO:0000313" key="9">
    <source>
        <dbReference type="Proteomes" id="UP000238701"/>
    </source>
</evidence>
<dbReference type="CDD" id="cd01189">
    <property type="entry name" value="INT_ICEBs1_C_like"/>
    <property type="match status" value="1"/>
</dbReference>
<dbReference type="GO" id="GO:0015074">
    <property type="term" value="P:DNA integration"/>
    <property type="evidence" value="ECO:0007669"/>
    <property type="project" value="UniProtKB-KW"/>
</dbReference>
<name>A0A2U3KAP7_9BACT</name>
<dbReference type="Proteomes" id="UP000238701">
    <property type="component" value="Unassembled WGS sequence"/>
</dbReference>
<dbReference type="PROSITE" id="PS51898">
    <property type="entry name" value="TYR_RECOMBINASE"/>
    <property type="match status" value="1"/>
</dbReference>
<dbReference type="InterPro" id="IPR050090">
    <property type="entry name" value="Tyrosine_recombinase_XerCD"/>
</dbReference>
<dbReference type="PROSITE" id="PS51900">
    <property type="entry name" value="CB"/>
    <property type="match status" value="1"/>
</dbReference>
<dbReference type="InterPro" id="IPR011010">
    <property type="entry name" value="DNA_brk_join_enz"/>
</dbReference>
<dbReference type="PANTHER" id="PTHR30349:SF64">
    <property type="entry name" value="PROPHAGE INTEGRASE INTD-RELATED"/>
    <property type="match status" value="1"/>
</dbReference>
<evidence type="ECO:0000259" key="6">
    <source>
        <dbReference type="PROSITE" id="PS51898"/>
    </source>
</evidence>
<dbReference type="EMBL" id="OMOD01000070">
    <property type="protein sequence ID" value="SPF36751.1"/>
    <property type="molecule type" value="Genomic_DNA"/>
</dbReference>
<reference evidence="9" key="1">
    <citation type="submission" date="2018-02" db="EMBL/GenBank/DDBJ databases">
        <authorList>
            <person name="Hausmann B."/>
        </authorList>
    </citation>
    <scope>NUCLEOTIDE SEQUENCE [LARGE SCALE GENOMIC DNA]</scope>
    <source>
        <strain evidence="9">Peat soil MAG SbA1</strain>
    </source>
</reference>
<proteinExistence type="inferred from homology"/>
<dbReference type="Pfam" id="PF00589">
    <property type="entry name" value="Phage_integrase"/>
    <property type="match status" value="1"/>
</dbReference>
<evidence type="ECO:0000259" key="7">
    <source>
        <dbReference type="PROSITE" id="PS51900"/>
    </source>
</evidence>
<feature type="domain" description="Core-binding (CB)" evidence="7">
    <location>
        <begin position="1"/>
        <end position="60"/>
    </location>
</feature>
<evidence type="ECO:0000256" key="2">
    <source>
        <dbReference type="ARBA" id="ARBA00022908"/>
    </source>
</evidence>
<dbReference type="InterPro" id="IPR044068">
    <property type="entry name" value="CB"/>
</dbReference>